<dbReference type="PANTHER" id="PTHR31909:SF2">
    <property type="entry name" value="RIKEN CDNA 2410004P03 GENE"/>
    <property type="match status" value="1"/>
</dbReference>
<dbReference type="EMBL" id="CASHTH010002598">
    <property type="protein sequence ID" value="CAI8032353.1"/>
    <property type="molecule type" value="Genomic_DNA"/>
</dbReference>
<dbReference type="PANTHER" id="PTHR31909">
    <property type="entry name" value="CHROMOSOME 20 ORF85 FAMILY MEMBER"/>
    <property type="match status" value="1"/>
</dbReference>
<sequence>MQADKKLQAESSKCNAVAQERIWKEAVHMETTAAKNWEGRWGFIAEYDLKGVPVEKKVLPEKVSYYTDSRLPHTQSGSVGCSLSSPHSRTMLQLERMGYHGKKRTDIHNNYQYS</sequence>
<reference evidence="1" key="1">
    <citation type="submission" date="2023-03" db="EMBL/GenBank/DDBJ databases">
        <authorList>
            <person name="Steffen K."/>
            <person name="Cardenas P."/>
        </authorList>
    </citation>
    <scope>NUCLEOTIDE SEQUENCE</scope>
</reference>
<dbReference type="InterPro" id="IPR020339">
    <property type="entry name" value="C20orf85-like"/>
</dbReference>
<gene>
    <name evidence="1" type="ORF">GBAR_LOCUS18290</name>
</gene>
<comment type="caution">
    <text evidence="1">The sequence shown here is derived from an EMBL/GenBank/DDBJ whole genome shotgun (WGS) entry which is preliminary data.</text>
</comment>
<evidence type="ECO:0000313" key="1">
    <source>
        <dbReference type="EMBL" id="CAI8032353.1"/>
    </source>
</evidence>
<accession>A0AA35SM52</accession>
<organism evidence="1 2">
    <name type="scientific">Geodia barretti</name>
    <name type="common">Barrett's horny sponge</name>
    <dbReference type="NCBI Taxonomy" id="519541"/>
    <lineage>
        <taxon>Eukaryota</taxon>
        <taxon>Metazoa</taxon>
        <taxon>Porifera</taxon>
        <taxon>Demospongiae</taxon>
        <taxon>Heteroscleromorpha</taxon>
        <taxon>Tetractinellida</taxon>
        <taxon>Astrophorina</taxon>
        <taxon>Geodiidae</taxon>
        <taxon>Geodia</taxon>
    </lineage>
</organism>
<dbReference type="AlphaFoldDB" id="A0AA35SM52"/>
<dbReference type="Pfam" id="PF14945">
    <property type="entry name" value="LLC1"/>
    <property type="match status" value="1"/>
</dbReference>
<proteinExistence type="predicted"/>
<keyword evidence="2" id="KW-1185">Reference proteome</keyword>
<protein>
    <submittedName>
        <fullName evidence="1">Uncharacterized protein C2orf50</fullName>
    </submittedName>
</protein>
<dbReference type="Proteomes" id="UP001174909">
    <property type="component" value="Unassembled WGS sequence"/>
</dbReference>
<evidence type="ECO:0000313" key="2">
    <source>
        <dbReference type="Proteomes" id="UP001174909"/>
    </source>
</evidence>
<name>A0AA35SM52_GEOBA</name>